<dbReference type="InterPro" id="IPR013783">
    <property type="entry name" value="Ig-like_fold"/>
</dbReference>
<accession>A0A8S4GBT4</accession>
<dbReference type="AlphaFoldDB" id="A0A8S4GBT4"/>
<dbReference type="Proteomes" id="UP000653454">
    <property type="component" value="Unassembled WGS sequence"/>
</dbReference>
<sequence>MELFNLVCSINPLVCCRYSYPHSFFTTFPHHLIITKGASTPTHAFHLSLAGASSSQLQFLLEPPARLVFSNSSGARVTCAALGSPPPVVAWLTEDGVPVTEIPGLR</sequence>
<dbReference type="SUPFAM" id="SSF48726">
    <property type="entry name" value="Immunoglobulin"/>
    <property type="match status" value="1"/>
</dbReference>
<organism evidence="1 2">
    <name type="scientific">Plutella xylostella</name>
    <name type="common">Diamondback moth</name>
    <name type="synonym">Plutella maculipennis</name>
    <dbReference type="NCBI Taxonomy" id="51655"/>
    <lineage>
        <taxon>Eukaryota</taxon>
        <taxon>Metazoa</taxon>
        <taxon>Ecdysozoa</taxon>
        <taxon>Arthropoda</taxon>
        <taxon>Hexapoda</taxon>
        <taxon>Insecta</taxon>
        <taxon>Pterygota</taxon>
        <taxon>Neoptera</taxon>
        <taxon>Endopterygota</taxon>
        <taxon>Lepidoptera</taxon>
        <taxon>Glossata</taxon>
        <taxon>Ditrysia</taxon>
        <taxon>Yponomeutoidea</taxon>
        <taxon>Plutellidae</taxon>
        <taxon>Plutella</taxon>
    </lineage>
</organism>
<dbReference type="InterPro" id="IPR036179">
    <property type="entry name" value="Ig-like_dom_sf"/>
</dbReference>
<dbReference type="EMBL" id="CAJHNJ030000130">
    <property type="protein sequence ID" value="CAG9136228.1"/>
    <property type="molecule type" value="Genomic_DNA"/>
</dbReference>
<name>A0A8S4GBT4_PLUXY</name>
<protein>
    <submittedName>
        <fullName evidence="1">(diamondback moth) hypothetical protein</fullName>
    </submittedName>
</protein>
<evidence type="ECO:0000313" key="1">
    <source>
        <dbReference type="EMBL" id="CAG9136228.1"/>
    </source>
</evidence>
<keyword evidence="2" id="KW-1185">Reference proteome</keyword>
<evidence type="ECO:0000313" key="2">
    <source>
        <dbReference type="Proteomes" id="UP000653454"/>
    </source>
</evidence>
<comment type="caution">
    <text evidence="1">The sequence shown here is derived from an EMBL/GenBank/DDBJ whole genome shotgun (WGS) entry which is preliminary data.</text>
</comment>
<proteinExistence type="predicted"/>
<gene>
    <name evidence="1" type="ORF">PLXY2_LOCUS14483</name>
</gene>
<dbReference type="Gene3D" id="2.60.40.10">
    <property type="entry name" value="Immunoglobulins"/>
    <property type="match status" value="1"/>
</dbReference>
<reference evidence="1" key="1">
    <citation type="submission" date="2020-11" db="EMBL/GenBank/DDBJ databases">
        <authorList>
            <person name="Whiteford S."/>
        </authorList>
    </citation>
    <scope>NUCLEOTIDE SEQUENCE</scope>
</reference>